<feature type="non-terminal residue" evidence="6">
    <location>
        <position position="159"/>
    </location>
</feature>
<dbReference type="AlphaFoldDB" id="A0A813E2V6"/>
<dbReference type="Proteomes" id="UP000654075">
    <property type="component" value="Unassembled WGS sequence"/>
</dbReference>
<evidence type="ECO:0000313" key="6">
    <source>
        <dbReference type="EMBL" id="CAE8593064.1"/>
    </source>
</evidence>
<evidence type="ECO:0000259" key="5">
    <source>
        <dbReference type="PROSITE" id="PS50069"/>
    </source>
</evidence>
<dbReference type="PROSITE" id="PS50069">
    <property type="entry name" value="CULLIN_2"/>
    <property type="match status" value="1"/>
</dbReference>
<feature type="region of interest" description="Disordered" evidence="4">
    <location>
        <begin position="65"/>
        <end position="110"/>
    </location>
</feature>
<dbReference type="PANTHER" id="PTHR11932">
    <property type="entry name" value="CULLIN"/>
    <property type="match status" value="1"/>
</dbReference>
<comment type="caution">
    <text evidence="6">The sequence shown here is derived from an EMBL/GenBank/DDBJ whole genome shotgun (WGS) entry which is preliminary data.</text>
</comment>
<evidence type="ECO:0000256" key="2">
    <source>
        <dbReference type="PROSITE-ProRule" id="PRU00330"/>
    </source>
</evidence>
<keyword evidence="7" id="KW-1185">Reference proteome</keyword>
<dbReference type="InterPro" id="IPR016159">
    <property type="entry name" value="Cullin_repeat-like_dom_sf"/>
</dbReference>
<dbReference type="Gene3D" id="1.20.1310.10">
    <property type="entry name" value="Cullin Repeats"/>
    <property type="match status" value="2"/>
</dbReference>
<proteinExistence type="inferred from homology"/>
<sequence>DSKGVVPALICLLARLKEVTEVAFQGDASFGMALKEAFEDFLNAGTPNLPAKLLARHLDALLRGDSMPAATPTSSQQPMTPPPSAASQRSLLFSPKPRRRSDEANEEQGIDSVEAGIRKAMSIFRFVAAKDAFEAFFKKDLARRLLLQRSASLEAELCA</sequence>
<evidence type="ECO:0000256" key="4">
    <source>
        <dbReference type="SAM" id="MobiDB-lite"/>
    </source>
</evidence>
<dbReference type="Pfam" id="PF00888">
    <property type="entry name" value="Cullin"/>
    <property type="match status" value="1"/>
</dbReference>
<accession>A0A813E2V6</accession>
<dbReference type="InterPro" id="IPR045093">
    <property type="entry name" value="Cullin"/>
</dbReference>
<evidence type="ECO:0000256" key="1">
    <source>
        <dbReference type="ARBA" id="ARBA00006019"/>
    </source>
</evidence>
<evidence type="ECO:0000313" key="7">
    <source>
        <dbReference type="Proteomes" id="UP000654075"/>
    </source>
</evidence>
<dbReference type="GO" id="GO:0031625">
    <property type="term" value="F:ubiquitin protein ligase binding"/>
    <property type="evidence" value="ECO:0007669"/>
    <property type="project" value="InterPro"/>
</dbReference>
<dbReference type="InterPro" id="IPR036317">
    <property type="entry name" value="Cullin_homology_sf"/>
</dbReference>
<gene>
    <name evidence="6" type="ORF">PGLA1383_LOCUS11679</name>
</gene>
<dbReference type="InterPro" id="IPR001373">
    <property type="entry name" value="Cullin_N"/>
</dbReference>
<feature type="non-terminal residue" evidence="6">
    <location>
        <position position="1"/>
    </location>
</feature>
<dbReference type="InterPro" id="IPR016158">
    <property type="entry name" value="Cullin_homology"/>
</dbReference>
<organism evidence="6 7">
    <name type="scientific">Polarella glacialis</name>
    <name type="common">Dinoflagellate</name>
    <dbReference type="NCBI Taxonomy" id="89957"/>
    <lineage>
        <taxon>Eukaryota</taxon>
        <taxon>Sar</taxon>
        <taxon>Alveolata</taxon>
        <taxon>Dinophyceae</taxon>
        <taxon>Suessiales</taxon>
        <taxon>Suessiaceae</taxon>
        <taxon>Polarella</taxon>
    </lineage>
</organism>
<name>A0A813E2V6_POLGL</name>
<comment type="similarity">
    <text evidence="1 2 3">Belongs to the cullin family.</text>
</comment>
<protein>
    <recommendedName>
        <fullName evidence="5">Cullin family profile domain-containing protein</fullName>
    </recommendedName>
</protein>
<evidence type="ECO:0000256" key="3">
    <source>
        <dbReference type="RuleBase" id="RU003829"/>
    </source>
</evidence>
<reference evidence="6" key="1">
    <citation type="submission" date="2021-02" db="EMBL/GenBank/DDBJ databases">
        <authorList>
            <person name="Dougan E. K."/>
            <person name="Rhodes N."/>
            <person name="Thang M."/>
            <person name="Chan C."/>
        </authorList>
    </citation>
    <scope>NUCLEOTIDE SEQUENCE</scope>
</reference>
<dbReference type="EMBL" id="CAJNNV010006092">
    <property type="protein sequence ID" value="CAE8593064.1"/>
    <property type="molecule type" value="Genomic_DNA"/>
</dbReference>
<feature type="domain" description="Cullin family profile" evidence="5">
    <location>
        <begin position="49"/>
        <end position="159"/>
    </location>
</feature>
<dbReference type="SUPFAM" id="SSF75632">
    <property type="entry name" value="Cullin homology domain"/>
    <property type="match status" value="1"/>
</dbReference>
<dbReference type="GO" id="GO:0006511">
    <property type="term" value="P:ubiquitin-dependent protein catabolic process"/>
    <property type="evidence" value="ECO:0007669"/>
    <property type="project" value="InterPro"/>
</dbReference>
<dbReference type="SUPFAM" id="SSF74788">
    <property type="entry name" value="Cullin repeat-like"/>
    <property type="match status" value="1"/>
</dbReference>